<dbReference type="GeneID" id="129339385"/>
<dbReference type="RefSeq" id="XP_054849943.1">
    <property type="nucleotide sequence ID" value="XM_054993968.1"/>
</dbReference>
<dbReference type="AlphaFoldDB" id="A0AA97K377"/>
<dbReference type="PROSITE" id="PS50262">
    <property type="entry name" value="G_PROTEIN_RECEP_F1_2"/>
    <property type="match status" value="1"/>
</dbReference>
<evidence type="ECO:0000256" key="4">
    <source>
        <dbReference type="ARBA" id="ARBA00022606"/>
    </source>
</evidence>
<keyword evidence="5 12" id="KW-0812">Transmembrane</keyword>
<comment type="function">
    <text evidence="1">Odorant receptor.</text>
</comment>
<keyword evidence="6" id="KW-0552">Olfaction</keyword>
<evidence type="ECO:0000256" key="5">
    <source>
        <dbReference type="ARBA" id="ARBA00022692"/>
    </source>
</evidence>
<dbReference type="InterPro" id="IPR017452">
    <property type="entry name" value="GPCR_Rhodpsn_7TM"/>
</dbReference>
<dbReference type="Pfam" id="PF13853">
    <property type="entry name" value="7tm_4"/>
    <property type="match status" value="1"/>
</dbReference>
<keyword evidence="3" id="KW-1003">Cell membrane</keyword>
<dbReference type="Gene3D" id="1.20.1070.10">
    <property type="entry name" value="Rhodopsin 7-helix transmembrane proteins"/>
    <property type="match status" value="1"/>
</dbReference>
<dbReference type="Proteomes" id="UP001190640">
    <property type="component" value="Chromosome 12"/>
</dbReference>
<dbReference type="InterPro" id="IPR050516">
    <property type="entry name" value="Olfactory_GPCR"/>
</dbReference>
<feature type="transmembrane region" description="Helical" evidence="12">
    <location>
        <begin position="269"/>
        <end position="287"/>
    </location>
</feature>
<dbReference type="InterPro" id="IPR000276">
    <property type="entry name" value="GPCR_Rhodpsn"/>
</dbReference>
<dbReference type="PANTHER" id="PTHR26452">
    <property type="entry name" value="OLFACTORY RECEPTOR"/>
    <property type="match status" value="1"/>
</dbReference>
<evidence type="ECO:0000256" key="7">
    <source>
        <dbReference type="ARBA" id="ARBA00022989"/>
    </source>
</evidence>
<gene>
    <name evidence="15" type="primary">LOC129339385</name>
</gene>
<evidence type="ECO:0000259" key="13">
    <source>
        <dbReference type="PROSITE" id="PS50262"/>
    </source>
</evidence>
<keyword evidence="14" id="KW-1185">Reference proteome</keyword>
<evidence type="ECO:0000256" key="3">
    <source>
        <dbReference type="ARBA" id="ARBA00022475"/>
    </source>
</evidence>
<feature type="transmembrane region" description="Helical" evidence="12">
    <location>
        <begin position="23"/>
        <end position="46"/>
    </location>
</feature>
<evidence type="ECO:0000313" key="15">
    <source>
        <dbReference type="RefSeq" id="XP_054849943.1"/>
    </source>
</evidence>
<protein>
    <submittedName>
        <fullName evidence="15">Olfactory receptor 14I1-like</fullName>
    </submittedName>
</protein>
<reference evidence="15" key="1">
    <citation type="submission" date="2025-08" db="UniProtKB">
        <authorList>
            <consortium name="RefSeq"/>
        </authorList>
    </citation>
    <scope>IDENTIFICATION</scope>
    <source>
        <tissue evidence="15">Blood</tissue>
    </source>
</reference>
<dbReference type="KEGG" id="emc:129339385"/>
<sequence>MPNVTTTSAFLLLEFTEVHDLQILYFFAFLGLYLIAVANNLLITILVTTDHHLHTPMYFFLMNLAILDIGSISVMVPKAMANSLMNSRSISYPGCVAQVFFFFLFATADLALLTIMAHDRYIAICNPLQYETIMHKGACIQMAVSAWVSGILNATLHTGGTFIITFCSNVVNQFFCEIPQLLKLACSDLYLIEVGLLVLNCSTVLGCFTFITVTYMKIFATVLRIPSVQGQKKALSTCLPHLTVVSLLVFSGIFAYIRPPSNTSSNLDLVFAVIYTIISPLLNPLIYSMRNKEIKTALLKLFHLGHFSKIISSTLVL</sequence>
<feature type="transmembrane region" description="Helical" evidence="12">
    <location>
        <begin position="58"/>
        <end position="76"/>
    </location>
</feature>
<feature type="transmembrane region" description="Helical" evidence="12">
    <location>
        <begin position="138"/>
        <end position="156"/>
    </location>
</feature>
<evidence type="ECO:0000256" key="6">
    <source>
        <dbReference type="ARBA" id="ARBA00022725"/>
    </source>
</evidence>
<dbReference type="InterPro" id="IPR000725">
    <property type="entry name" value="Olfact_rcpt"/>
</dbReference>
<feature type="transmembrane region" description="Helical" evidence="12">
    <location>
        <begin position="189"/>
        <end position="213"/>
    </location>
</feature>
<evidence type="ECO:0000256" key="2">
    <source>
        <dbReference type="ARBA" id="ARBA00004651"/>
    </source>
</evidence>
<organism evidence="14 15">
    <name type="scientific">Eublepharis macularius</name>
    <name type="common">Leopard gecko</name>
    <name type="synonym">Cyrtodactylus macularius</name>
    <dbReference type="NCBI Taxonomy" id="481883"/>
    <lineage>
        <taxon>Eukaryota</taxon>
        <taxon>Metazoa</taxon>
        <taxon>Chordata</taxon>
        <taxon>Craniata</taxon>
        <taxon>Vertebrata</taxon>
        <taxon>Euteleostomi</taxon>
        <taxon>Lepidosauria</taxon>
        <taxon>Squamata</taxon>
        <taxon>Bifurcata</taxon>
        <taxon>Gekkota</taxon>
        <taxon>Eublepharidae</taxon>
        <taxon>Eublepharinae</taxon>
        <taxon>Eublepharis</taxon>
    </lineage>
</organism>
<dbReference type="GO" id="GO:0004930">
    <property type="term" value="F:G protein-coupled receptor activity"/>
    <property type="evidence" value="ECO:0007669"/>
    <property type="project" value="UniProtKB-KW"/>
</dbReference>
<evidence type="ECO:0000256" key="10">
    <source>
        <dbReference type="ARBA" id="ARBA00023170"/>
    </source>
</evidence>
<keyword evidence="4" id="KW-0716">Sensory transduction</keyword>
<evidence type="ECO:0000313" key="14">
    <source>
        <dbReference type="Proteomes" id="UP001190640"/>
    </source>
</evidence>
<dbReference type="PRINTS" id="PR00237">
    <property type="entry name" value="GPCRRHODOPSN"/>
</dbReference>
<evidence type="ECO:0000256" key="8">
    <source>
        <dbReference type="ARBA" id="ARBA00023040"/>
    </source>
</evidence>
<feature type="domain" description="G-protein coupled receptors family 1 profile" evidence="13">
    <location>
        <begin position="39"/>
        <end position="287"/>
    </location>
</feature>
<keyword evidence="11" id="KW-0807">Transducer</keyword>
<evidence type="ECO:0000256" key="1">
    <source>
        <dbReference type="ARBA" id="ARBA00002936"/>
    </source>
</evidence>
<proteinExistence type="predicted"/>
<dbReference type="FunFam" id="1.20.1070.10:FF:000037">
    <property type="entry name" value="Olfactory receptor"/>
    <property type="match status" value="1"/>
</dbReference>
<keyword evidence="9 12" id="KW-0472">Membrane</keyword>
<feature type="transmembrane region" description="Helical" evidence="12">
    <location>
        <begin position="96"/>
        <end position="117"/>
    </location>
</feature>
<evidence type="ECO:0000256" key="12">
    <source>
        <dbReference type="SAM" id="Phobius"/>
    </source>
</evidence>
<comment type="subcellular location">
    <subcellularLocation>
        <location evidence="2">Cell membrane</location>
        <topology evidence="2">Multi-pass membrane protein</topology>
    </subcellularLocation>
</comment>
<dbReference type="CDD" id="cd15227">
    <property type="entry name" value="7tmA_OR14-like"/>
    <property type="match status" value="1"/>
</dbReference>
<feature type="transmembrane region" description="Helical" evidence="12">
    <location>
        <begin position="234"/>
        <end position="257"/>
    </location>
</feature>
<keyword evidence="10" id="KW-0675">Receptor</keyword>
<dbReference type="PRINTS" id="PR00245">
    <property type="entry name" value="OLFACTORYR"/>
</dbReference>
<dbReference type="SUPFAM" id="SSF81321">
    <property type="entry name" value="Family A G protein-coupled receptor-like"/>
    <property type="match status" value="1"/>
</dbReference>
<name>A0AA97K377_EUBMA</name>
<keyword evidence="8" id="KW-0297">G-protein coupled receptor</keyword>
<evidence type="ECO:0000256" key="9">
    <source>
        <dbReference type="ARBA" id="ARBA00023136"/>
    </source>
</evidence>
<keyword evidence="7 12" id="KW-1133">Transmembrane helix</keyword>
<dbReference type="GO" id="GO:0005886">
    <property type="term" value="C:plasma membrane"/>
    <property type="evidence" value="ECO:0007669"/>
    <property type="project" value="UniProtKB-SubCell"/>
</dbReference>
<evidence type="ECO:0000256" key="11">
    <source>
        <dbReference type="ARBA" id="ARBA00023224"/>
    </source>
</evidence>
<dbReference type="GO" id="GO:0004984">
    <property type="term" value="F:olfactory receptor activity"/>
    <property type="evidence" value="ECO:0007669"/>
    <property type="project" value="InterPro"/>
</dbReference>
<accession>A0AA97K377</accession>